<evidence type="ECO:0000256" key="3">
    <source>
        <dbReference type="ARBA" id="ARBA00016103"/>
    </source>
</evidence>
<dbReference type="Gene3D" id="2.60.40.200">
    <property type="entry name" value="Superoxide dismutase, copper/zinc binding domain"/>
    <property type="match status" value="1"/>
</dbReference>
<proteinExistence type="inferred from homology"/>
<feature type="domain" description="HMA" evidence="7">
    <location>
        <begin position="27"/>
        <end position="91"/>
    </location>
</feature>
<evidence type="ECO:0000259" key="7">
    <source>
        <dbReference type="PROSITE" id="PS50846"/>
    </source>
</evidence>
<dbReference type="AlphaFoldDB" id="A0A0C9M2E9"/>
<dbReference type="OrthoDB" id="666972at2759"/>
<dbReference type="EMBL" id="DF836319">
    <property type="protein sequence ID" value="GAN02896.1"/>
    <property type="molecule type" value="Genomic_DNA"/>
</dbReference>
<evidence type="ECO:0000313" key="9">
    <source>
        <dbReference type="Proteomes" id="UP000053815"/>
    </source>
</evidence>
<keyword evidence="9" id="KW-1185">Reference proteome</keyword>
<dbReference type="InterPro" id="IPR010259">
    <property type="entry name" value="S8pro/Inhibitor_I9"/>
</dbReference>
<comment type="similarity">
    <text evidence="6">Belongs to the protease inhibitor I9 family.</text>
</comment>
<dbReference type="Gene3D" id="3.30.70.100">
    <property type="match status" value="1"/>
</dbReference>
<organism evidence="8">
    <name type="scientific">Mucor ambiguus</name>
    <dbReference type="NCBI Taxonomy" id="91626"/>
    <lineage>
        <taxon>Eukaryota</taxon>
        <taxon>Fungi</taxon>
        <taxon>Fungi incertae sedis</taxon>
        <taxon>Mucoromycota</taxon>
        <taxon>Mucoromycotina</taxon>
        <taxon>Mucoromycetes</taxon>
        <taxon>Mucorales</taxon>
        <taxon>Mucorineae</taxon>
        <taxon>Mucoraceae</taxon>
        <taxon>Mucor</taxon>
    </lineage>
</organism>
<comment type="similarity">
    <text evidence="4">In the C-terminal section; belongs to the Cu-Zn superoxide dismutase family.</text>
</comment>
<comment type="similarity">
    <text evidence="2">Belongs to the CCS1 family.</text>
</comment>
<dbReference type="GO" id="GO:0006801">
    <property type="term" value="P:superoxide metabolic process"/>
    <property type="evidence" value="ECO:0007669"/>
    <property type="project" value="InterPro"/>
</dbReference>
<dbReference type="PANTHER" id="PTHR10003">
    <property type="entry name" value="SUPEROXIDE DISMUTASE CU-ZN -RELATED"/>
    <property type="match status" value="1"/>
</dbReference>
<evidence type="ECO:0000256" key="6">
    <source>
        <dbReference type="ARBA" id="ARBA00038069"/>
    </source>
</evidence>
<accession>A0A0C9M2E9</accession>
<dbReference type="MEROPS" id="I09.003"/>
<evidence type="ECO:0000256" key="2">
    <source>
        <dbReference type="ARBA" id="ARBA00010636"/>
    </source>
</evidence>
<dbReference type="CDD" id="cd00305">
    <property type="entry name" value="Cu-Zn_Superoxide_Dismutase"/>
    <property type="match status" value="1"/>
</dbReference>
<sequence length="385" mass="40905">MSAKLFKTEFAVEMTCEVTIKSVANRTISIKLINYFQTKKSCVNDVTKVMKQLPGVTSFDVDLAEKRVVVEGTAPPSSISKALKETGRTVIVRGQGVPDGQGHSGAAVCIFDCYGTDPTATLPTGKSGLARFIQVDNDTCLIDLTIQGLSPGKHGVHIHEAGDVSEGWRSTGGHFNPTNVAHGDGVHDGHVGDLGNVVVDENGWGDLVVESSRVKVWDIIGRSIVVTENEDDLKSTTDDGNSGDGILCGIVARSAGAFENTKLVCACSGNTLWEEALSLGNDVPLRYKPAKKVIGSAAADKLNSKVVAWLTAASSYIVTFKKDTPEHVIQEEAQKVRDSGCTITHEYKAAIKGFAVEVPAEHVSAFSVDSPHVEAVEADGEVKTQ</sequence>
<dbReference type="InterPro" id="IPR024134">
    <property type="entry name" value="SOD_Cu/Zn_/chaperone"/>
</dbReference>
<evidence type="ECO:0000256" key="5">
    <source>
        <dbReference type="ARBA" id="ARBA00032899"/>
    </source>
</evidence>
<dbReference type="InterPro" id="IPR036163">
    <property type="entry name" value="HMA_dom_sf"/>
</dbReference>
<dbReference type="Pfam" id="PF00403">
    <property type="entry name" value="HMA"/>
    <property type="match status" value="1"/>
</dbReference>
<dbReference type="GO" id="GO:0005507">
    <property type="term" value="F:copper ion binding"/>
    <property type="evidence" value="ECO:0007669"/>
    <property type="project" value="InterPro"/>
</dbReference>
<dbReference type="Pfam" id="PF00080">
    <property type="entry name" value="Sod_Cu"/>
    <property type="match status" value="1"/>
</dbReference>
<comment type="cofactor">
    <cofactor evidence="1">
        <name>Cu(2+)</name>
        <dbReference type="ChEBI" id="CHEBI:29036"/>
    </cofactor>
</comment>
<evidence type="ECO:0000256" key="1">
    <source>
        <dbReference type="ARBA" id="ARBA00001973"/>
    </source>
</evidence>
<dbReference type="InterPro" id="IPR037045">
    <property type="entry name" value="S8pro/Inhibitor_I9_sf"/>
</dbReference>
<dbReference type="InterPro" id="IPR001424">
    <property type="entry name" value="SOD_Cu_Zn_dom"/>
</dbReference>
<dbReference type="CDD" id="cd00371">
    <property type="entry name" value="HMA"/>
    <property type="match status" value="1"/>
</dbReference>
<name>A0A0C9M2E9_9FUNG</name>
<dbReference type="GO" id="GO:0004866">
    <property type="term" value="F:endopeptidase inhibitor activity"/>
    <property type="evidence" value="ECO:0007669"/>
    <property type="project" value="UniProtKB-ARBA"/>
</dbReference>
<dbReference type="Proteomes" id="UP000053815">
    <property type="component" value="Unassembled WGS sequence"/>
</dbReference>
<dbReference type="SUPFAM" id="SSF49329">
    <property type="entry name" value="Cu,Zn superoxide dismutase-like"/>
    <property type="match status" value="1"/>
</dbReference>
<dbReference type="InterPro" id="IPR036423">
    <property type="entry name" value="SOD-like_Cu/Zn_dom_sf"/>
</dbReference>
<dbReference type="SUPFAM" id="SSF54897">
    <property type="entry name" value="Protease propeptides/inhibitors"/>
    <property type="match status" value="1"/>
</dbReference>
<evidence type="ECO:0000313" key="8">
    <source>
        <dbReference type="EMBL" id="GAN02896.1"/>
    </source>
</evidence>
<reference evidence="8" key="1">
    <citation type="submission" date="2014-09" db="EMBL/GenBank/DDBJ databases">
        <title>Draft genome sequence of an oleaginous Mucoromycotina fungus Mucor ambiguus NBRC6742.</title>
        <authorList>
            <person name="Takeda I."/>
            <person name="Yamane N."/>
            <person name="Morita T."/>
            <person name="Tamano K."/>
            <person name="Machida M."/>
            <person name="Baker S."/>
            <person name="Koike H."/>
        </authorList>
    </citation>
    <scope>NUCLEOTIDE SEQUENCE</scope>
    <source>
        <strain evidence="8">NBRC 6742</strain>
    </source>
</reference>
<gene>
    <name evidence="8" type="ORF">MAM1_0030c02346</name>
</gene>
<dbReference type="Pfam" id="PF05922">
    <property type="entry name" value="Inhibitor_I9"/>
    <property type="match status" value="1"/>
</dbReference>
<dbReference type="PROSITE" id="PS50846">
    <property type="entry name" value="HMA_2"/>
    <property type="match status" value="1"/>
</dbReference>
<dbReference type="Gene3D" id="3.30.70.80">
    <property type="entry name" value="Peptidase S8 propeptide/proteinase inhibitor I9"/>
    <property type="match status" value="1"/>
</dbReference>
<dbReference type="SUPFAM" id="SSF55008">
    <property type="entry name" value="HMA, heavy metal-associated domain"/>
    <property type="match status" value="1"/>
</dbReference>
<dbReference type="FunFam" id="3.30.70.80:FF:000005">
    <property type="entry name" value="Proteinase inhibitor I2B"/>
    <property type="match status" value="1"/>
</dbReference>
<evidence type="ECO:0000256" key="4">
    <source>
        <dbReference type="ARBA" id="ARBA00025798"/>
    </source>
</evidence>
<dbReference type="STRING" id="91626.A0A0C9M2E9"/>
<protein>
    <recommendedName>
        <fullName evidence="3">Superoxide dismutase 1 copper chaperone</fullName>
    </recommendedName>
    <alternativeName>
        <fullName evidence="5">Superoxide dismutase copper chaperone</fullName>
    </alternativeName>
</protein>
<dbReference type="PRINTS" id="PR00068">
    <property type="entry name" value="CUZNDISMTASE"/>
</dbReference>
<dbReference type="InterPro" id="IPR006121">
    <property type="entry name" value="HMA_dom"/>
</dbReference>